<organism evidence="1 2">
    <name type="scientific">Lolium multiflorum</name>
    <name type="common">Italian ryegrass</name>
    <name type="synonym">Lolium perenne subsp. multiflorum</name>
    <dbReference type="NCBI Taxonomy" id="4521"/>
    <lineage>
        <taxon>Eukaryota</taxon>
        <taxon>Viridiplantae</taxon>
        <taxon>Streptophyta</taxon>
        <taxon>Embryophyta</taxon>
        <taxon>Tracheophyta</taxon>
        <taxon>Spermatophyta</taxon>
        <taxon>Magnoliopsida</taxon>
        <taxon>Liliopsida</taxon>
        <taxon>Poales</taxon>
        <taxon>Poaceae</taxon>
        <taxon>BOP clade</taxon>
        <taxon>Pooideae</taxon>
        <taxon>Poodae</taxon>
        <taxon>Poeae</taxon>
        <taxon>Poeae Chloroplast Group 2 (Poeae type)</taxon>
        <taxon>Loliodinae</taxon>
        <taxon>Loliinae</taxon>
        <taxon>Lolium</taxon>
    </lineage>
</organism>
<reference evidence="1" key="1">
    <citation type="submission" date="2023-07" db="EMBL/GenBank/DDBJ databases">
        <title>A chromosome-level genome assembly of Lolium multiflorum.</title>
        <authorList>
            <person name="Chen Y."/>
            <person name="Copetti D."/>
            <person name="Kolliker R."/>
            <person name="Studer B."/>
        </authorList>
    </citation>
    <scope>NUCLEOTIDE SEQUENCE</scope>
    <source>
        <strain evidence="1">02402/16</strain>
        <tissue evidence="1">Leaf</tissue>
    </source>
</reference>
<dbReference type="AlphaFoldDB" id="A0AAD8QFN9"/>
<evidence type="ECO:0000313" key="1">
    <source>
        <dbReference type="EMBL" id="KAK1601786.1"/>
    </source>
</evidence>
<evidence type="ECO:0000313" key="2">
    <source>
        <dbReference type="Proteomes" id="UP001231189"/>
    </source>
</evidence>
<keyword evidence="2" id="KW-1185">Reference proteome</keyword>
<protein>
    <submittedName>
        <fullName evidence="1">Uncharacterized protein</fullName>
    </submittedName>
</protein>
<name>A0AAD8QFN9_LOLMU</name>
<dbReference type="Proteomes" id="UP001231189">
    <property type="component" value="Unassembled WGS sequence"/>
</dbReference>
<comment type="caution">
    <text evidence="1">The sequence shown here is derived from an EMBL/GenBank/DDBJ whole genome shotgun (WGS) entry which is preliminary data.</text>
</comment>
<gene>
    <name evidence="1" type="ORF">QYE76_037593</name>
</gene>
<accession>A0AAD8QFN9</accession>
<proteinExistence type="predicted"/>
<dbReference type="EMBL" id="JAUUTY010000349">
    <property type="protein sequence ID" value="KAK1601786.1"/>
    <property type="molecule type" value="Genomic_DNA"/>
</dbReference>
<sequence length="84" mass="9082">MLHMVEKFRAELVDSSSDDESNQSTHTLATTAASMIHGHLKGGAGLVRALQNCRAEVADDPPPQGLLHLTKVMTCCVIMHNMIV</sequence>